<protein>
    <recommendedName>
        <fullName evidence="3">Antitoxin Xre/MbcA/ParS-like toxin-binding domain-containing protein</fullName>
    </recommendedName>
</protein>
<evidence type="ECO:0000313" key="2">
    <source>
        <dbReference type="Proteomes" id="UP000263595"/>
    </source>
</evidence>
<dbReference type="OrthoDB" id="111944at2"/>
<name>A0A383RZ62_9PSED</name>
<dbReference type="EMBL" id="UNOZ01000030">
    <property type="protein sequence ID" value="SYX91746.1"/>
    <property type="molecule type" value="Genomic_DNA"/>
</dbReference>
<dbReference type="Proteomes" id="UP000263595">
    <property type="component" value="Unassembled WGS sequence"/>
</dbReference>
<organism evidence="1 2">
    <name type="scientific">Pseudomonas reidholzensis</name>
    <dbReference type="NCBI Taxonomy" id="1785162"/>
    <lineage>
        <taxon>Bacteria</taxon>
        <taxon>Pseudomonadati</taxon>
        <taxon>Pseudomonadota</taxon>
        <taxon>Gammaproteobacteria</taxon>
        <taxon>Pseudomonadales</taxon>
        <taxon>Pseudomonadaceae</taxon>
        <taxon>Pseudomonas</taxon>
    </lineage>
</organism>
<evidence type="ECO:0008006" key="3">
    <source>
        <dbReference type="Google" id="ProtNLM"/>
    </source>
</evidence>
<proteinExistence type="predicted"/>
<keyword evidence="2" id="KW-1185">Reference proteome</keyword>
<sequence length="145" mass="16211">MPKKPVTSTKLIQAQMHARAKAAVLQSGDWLTAVEVAGLAELSSTSPVFQSSDWVREKRVFAIRHDGVDYFPIYGLDETNGYRPLSQLKDVISVLEPMKDGWQMAYWFLSVNSWLGGTRPQDLLRSDVRRVIDAAGEEVSENTQG</sequence>
<reference evidence="2" key="1">
    <citation type="submission" date="2018-08" db="EMBL/GenBank/DDBJ databases">
        <authorList>
            <person name="Blom J."/>
        </authorList>
    </citation>
    <scope>NUCLEOTIDE SEQUENCE [LARGE SCALE GENOMIC DNA]</scope>
    <source>
        <strain evidence="2">CCOS 865</strain>
    </source>
</reference>
<evidence type="ECO:0000313" key="1">
    <source>
        <dbReference type="EMBL" id="SYX91746.1"/>
    </source>
</evidence>
<dbReference type="RefSeq" id="WP_119144192.1">
    <property type="nucleotide sequence ID" value="NZ_CBCSFL010000001.1"/>
</dbReference>
<gene>
    <name evidence="1" type="ORF">CCOS865_04026</name>
</gene>
<dbReference type="AlphaFoldDB" id="A0A383RZ62"/>
<accession>A0A383RZ62</accession>